<comment type="caution">
    <text evidence="2">The sequence shown here is derived from an EMBL/GenBank/DDBJ whole genome shotgun (WGS) entry which is preliminary data.</text>
</comment>
<reference evidence="2 3" key="1">
    <citation type="submission" date="2021-03" db="EMBL/GenBank/DDBJ databases">
        <title>Aliifodinibius sp. nov., a new bacterium isolated from saline soil.</title>
        <authorList>
            <person name="Galisteo C."/>
            <person name="De La Haba R."/>
            <person name="Sanchez-Porro C."/>
            <person name="Ventosa A."/>
        </authorList>
    </citation>
    <scope>NUCLEOTIDE SEQUENCE [LARGE SCALE GENOMIC DNA]</scope>
    <source>
        <strain evidence="2 3">1BSP15-2V2</strain>
    </source>
</reference>
<dbReference type="Pfam" id="PF18950">
    <property type="entry name" value="DUF5694"/>
    <property type="match status" value="1"/>
</dbReference>
<feature type="chain" id="PRO_5045092557" description="TraB family protein" evidence="1">
    <location>
        <begin position="22"/>
        <end position="364"/>
    </location>
</feature>
<gene>
    <name evidence="2" type="ORF">J6I44_15900</name>
</gene>
<dbReference type="Proteomes" id="UP001207918">
    <property type="component" value="Unassembled WGS sequence"/>
</dbReference>
<evidence type="ECO:0000313" key="3">
    <source>
        <dbReference type="Proteomes" id="UP001207918"/>
    </source>
</evidence>
<proteinExistence type="predicted"/>
<name>A0ABT3PR66_9BACT</name>
<feature type="signal peptide" evidence="1">
    <location>
        <begin position="1"/>
        <end position="21"/>
    </location>
</feature>
<organism evidence="2 3">
    <name type="scientific">Fodinibius salsisoli</name>
    <dbReference type="NCBI Taxonomy" id="2820877"/>
    <lineage>
        <taxon>Bacteria</taxon>
        <taxon>Pseudomonadati</taxon>
        <taxon>Balneolota</taxon>
        <taxon>Balneolia</taxon>
        <taxon>Balneolales</taxon>
        <taxon>Balneolaceae</taxon>
        <taxon>Fodinibius</taxon>
    </lineage>
</organism>
<evidence type="ECO:0000313" key="2">
    <source>
        <dbReference type="EMBL" id="MCW9708350.1"/>
    </source>
</evidence>
<evidence type="ECO:0008006" key="4">
    <source>
        <dbReference type="Google" id="ProtNLM"/>
    </source>
</evidence>
<sequence length="364" mass="41668">MRFILMFLFVFSFTLSNSVIAQSPQYSEKTSTPGYHVKKTKILVLATQHLRQLRDDYSPVLLDSLVSVLETYNPNIIGIEVESGTQFAAMEQRHRIYESRLGNDHLKYGKKAQEALNISWSKAHAVADSLLNNVQSTQEVEDSTRLELVNYLIASYRLYTAALQWSYISEEQRNNQSVIPKDTAELLELYINYPAANEILSIGHRLAHNLGHQRLYPIDYHLEKDLYNSVVSPTISEELASSTLQNASYLQKIDHLIEQGIKDSTLFPLYQFMNSPAYVKQDKKIQWRNTFLETEEFNKVLRQRLALWEVRNLGIAANIRKASAHKPGGRVLVIIGGSHKAFLDSYFKEMMGVEVVHLSDITKN</sequence>
<accession>A0ABT3PR66</accession>
<dbReference type="EMBL" id="JAGGJA010000012">
    <property type="protein sequence ID" value="MCW9708350.1"/>
    <property type="molecule type" value="Genomic_DNA"/>
</dbReference>
<keyword evidence="3" id="KW-1185">Reference proteome</keyword>
<keyword evidence="1" id="KW-0732">Signal</keyword>
<protein>
    <recommendedName>
        <fullName evidence="4">TraB family protein</fullName>
    </recommendedName>
</protein>
<dbReference type="RefSeq" id="WP_265767135.1">
    <property type="nucleotide sequence ID" value="NZ_JAGGJA010000012.1"/>
</dbReference>
<dbReference type="InterPro" id="IPR043749">
    <property type="entry name" value="DUF5694"/>
</dbReference>
<evidence type="ECO:0000256" key="1">
    <source>
        <dbReference type="SAM" id="SignalP"/>
    </source>
</evidence>